<reference evidence="3 4" key="1">
    <citation type="submission" date="2019-12" db="EMBL/GenBank/DDBJ databases">
        <title>Genomic-based taxomic classification of the family Erythrobacteraceae.</title>
        <authorList>
            <person name="Xu L."/>
        </authorList>
    </citation>
    <scope>NUCLEOTIDE SEQUENCE [LARGE SCALE GENOMIC DNA]</scope>
    <source>
        <strain evidence="3 4">MCCC 1K01500</strain>
    </source>
</reference>
<dbReference type="InterPro" id="IPR011041">
    <property type="entry name" value="Quinoprot_gluc/sorb_DH_b-prop"/>
</dbReference>
<dbReference type="SUPFAM" id="SSF50952">
    <property type="entry name" value="Soluble quinoprotein glucose dehydrogenase"/>
    <property type="match status" value="1"/>
</dbReference>
<dbReference type="Pfam" id="PF07995">
    <property type="entry name" value="GSDH"/>
    <property type="match status" value="1"/>
</dbReference>
<organism evidence="3 4">
    <name type="scientific">Croceibacterium salegens</name>
    <dbReference type="NCBI Taxonomy" id="1737568"/>
    <lineage>
        <taxon>Bacteria</taxon>
        <taxon>Pseudomonadati</taxon>
        <taxon>Pseudomonadota</taxon>
        <taxon>Alphaproteobacteria</taxon>
        <taxon>Sphingomonadales</taxon>
        <taxon>Erythrobacteraceae</taxon>
        <taxon>Croceibacterium</taxon>
    </lineage>
</organism>
<evidence type="ECO:0000313" key="3">
    <source>
        <dbReference type="EMBL" id="MXO58362.1"/>
    </source>
</evidence>
<dbReference type="EMBL" id="WTYM01000023">
    <property type="protein sequence ID" value="MXO58362.1"/>
    <property type="molecule type" value="Genomic_DNA"/>
</dbReference>
<dbReference type="OrthoDB" id="9770043at2"/>
<dbReference type="Proteomes" id="UP000433652">
    <property type="component" value="Unassembled WGS sequence"/>
</dbReference>
<sequence length="415" mass="44384">MNLVGDYLQRAGGFAAALVASAVLSGAAQAQQDVAMNPGGYPVAPTGLADNPLPEGPFTYRTAEGMDIRVEVVARGIEYPMALTFLPDRSMLVVTRKGELLQLAPGTNKPRVVSGGPASVFAGESGDAGTSHGYMDVVLHPDFATNGLVYIAYNKPDGEAPRMAVGRGRWTGSRLEDFADVWLAPSGAGGMTRLAFGKEGTLFLTTSGADAQNLGTVGGKVLRINDDGSIPADNPFLRNSAARKDVYSLGHRGALGLAIHPLTGDLWESENGPNGGDEINIIKPGHNYGWPFVSLGRAYPGPWQSGGRPGHEVFEPPVIYWMPAIAVSGLMFYTGDALPKWKGDIFVGALRTGEIPGTGHLERILVNKDMEELRRETLLYDLHQRIRDVKQGPEGYIYMVTEQKDGSVLRIVPAE</sequence>
<protein>
    <submittedName>
        <fullName evidence="3">PQQ-dependent sugar dehydrogenase</fullName>
    </submittedName>
</protein>
<evidence type="ECO:0000259" key="2">
    <source>
        <dbReference type="Pfam" id="PF07995"/>
    </source>
</evidence>
<name>A0A6I4SVN1_9SPHN</name>
<dbReference type="RefSeq" id="WP_159791748.1">
    <property type="nucleotide sequence ID" value="NZ_WTYM01000023.1"/>
</dbReference>
<keyword evidence="4" id="KW-1185">Reference proteome</keyword>
<feature type="signal peptide" evidence="1">
    <location>
        <begin position="1"/>
        <end position="30"/>
    </location>
</feature>
<dbReference type="InterPro" id="IPR012938">
    <property type="entry name" value="Glc/Sorbosone_DH"/>
</dbReference>
<comment type="caution">
    <text evidence="3">The sequence shown here is derived from an EMBL/GenBank/DDBJ whole genome shotgun (WGS) entry which is preliminary data.</text>
</comment>
<evidence type="ECO:0000256" key="1">
    <source>
        <dbReference type="SAM" id="SignalP"/>
    </source>
</evidence>
<dbReference type="InterPro" id="IPR011042">
    <property type="entry name" value="6-blade_b-propeller_TolB-like"/>
</dbReference>
<evidence type="ECO:0000313" key="4">
    <source>
        <dbReference type="Proteomes" id="UP000433652"/>
    </source>
</evidence>
<proteinExistence type="predicted"/>
<feature type="chain" id="PRO_5026020694" evidence="1">
    <location>
        <begin position="31"/>
        <end position="415"/>
    </location>
</feature>
<dbReference type="PANTHER" id="PTHR19328:SF75">
    <property type="entry name" value="ALDOSE SUGAR DEHYDROGENASE YLII"/>
    <property type="match status" value="1"/>
</dbReference>
<dbReference type="AlphaFoldDB" id="A0A6I4SVN1"/>
<gene>
    <name evidence="3" type="ORF">GRI89_02225</name>
</gene>
<keyword evidence="1" id="KW-0732">Signal</keyword>
<accession>A0A6I4SVN1</accession>
<dbReference type="Gene3D" id="2.120.10.30">
    <property type="entry name" value="TolB, C-terminal domain"/>
    <property type="match status" value="1"/>
</dbReference>
<feature type="domain" description="Glucose/Sorbosone dehydrogenase" evidence="2">
    <location>
        <begin position="78"/>
        <end position="410"/>
    </location>
</feature>
<dbReference type="PANTHER" id="PTHR19328">
    <property type="entry name" value="HEDGEHOG-INTERACTING PROTEIN"/>
    <property type="match status" value="1"/>
</dbReference>